<dbReference type="AlphaFoldDB" id="F3NAM6"/>
<organism evidence="1 2">
    <name type="scientific">Streptomyces griseoaurantiacus M045</name>
    <dbReference type="NCBI Taxonomy" id="996637"/>
    <lineage>
        <taxon>Bacteria</taxon>
        <taxon>Bacillati</taxon>
        <taxon>Actinomycetota</taxon>
        <taxon>Actinomycetes</taxon>
        <taxon>Kitasatosporales</taxon>
        <taxon>Streptomycetaceae</taxon>
        <taxon>Streptomyces</taxon>
        <taxon>Streptomyces aurantiacus group</taxon>
    </lineage>
</organism>
<keyword evidence="2" id="KW-1185">Reference proteome</keyword>
<dbReference type="Proteomes" id="UP000003022">
    <property type="component" value="Unassembled WGS sequence"/>
</dbReference>
<accession>F3NAM6</accession>
<comment type="caution">
    <text evidence="1">The sequence shown here is derived from an EMBL/GenBank/DDBJ whole genome shotgun (WGS) entry which is preliminary data.</text>
</comment>
<dbReference type="EMBL" id="AEYX01000002">
    <property type="protein sequence ID" value="EGG49335.1"/>
    <property type="molecule type" value="Genomic_DNA"/>
</dbReference>
<evidence type="ECO:0000313" key="1">
    <source>
        <dbReference type="EMBL" id="EGG49335.1"/>
    </source>
</evidence>
<proteinExistence type="predicted"/>
<gene>
    <name evidence="1" type="ORF">SGM_0410</name>
</gene>
<evidence type="ECO:0000313" key="2">
    <source>
        <dbReference type="Proteomes" id="UP000003022"/>
    </source>
</evidence>
<name>F3NAM6_9ACTN</name>
<protein>
    <submittedName>
        <fullName evidence="1">Uncharacterized protein</fullName>
    </submittedName>
</protein>
<reference evidence="1 2" key="1">
    <citation type="journal article" date="2011" name="J. Bacteriol.">
        <title>Draft genome sequence of the marine bacterium Streptomyces griseoaurantiacus M045, which produces novel manumycin-type antibiotics with a pABA core component.</title>
        <authorList>
            <person name="Li F."/>
            <person name="Jiang P."/>
            <person name="Zheng H."/>
            <person name="Wang S."/>
            <person name="Zhao G."/>
            <person name="Qin S."/>
            <person name="Liu Z."/>
        </authorList>
    </citation>
    <scope>NUCLEOTIDE SEQUENCE [LARGE SCALE GENOMIC DNA]</scope>
    <source>
        <strain evidence="1 2">M045</strain>
    </source>
</reference>
<sequence length="62" mass="6764">MVNRAGRGRSAALCALHPVRRAAPGPGFTAGVGRSGERLPRVSRHLPTPLVHQYRLRLVTIR</sequence>
<dbReference type="STRING" id="996637.SGM_0410"/>